<dbReference type="InterPro" id="IPR000160">
    <property type="entry name" value="GGDEF_dom"/>
</dbReference>
<dbReference type="Pfam" id="PF00563">
    <property type="entry name" value="EAL"/>
    <property type="match status" value="1"/>
</dbReference>
<evidence type="ECO:0000259" key="4">
    <source>
        <dbReference type="PROSITE" id="PS50887"/>
    </source>
</evidence>
<dbReference type="InterPro" id="IPR052155">
    <property type="entry name" value="Biofilm_reg_signaling"/>
</dbReference>
<sequence length="906" mass="97423">MNATQNVSQQLFLSTLSDLLKLHAPHATLLAPVDGQVFRITAAAPALPLPGNDLTPPDEWMDHGEMRWLSQGGALLGLLWSQEALPDTAGALLNLLLRSASSGHSEQDSGLMLTHLPAPVAWLDGDLRFRQVSRHFLNLHGLQQRDVLGRRVDDVFPTRAQLVHQLGRALAGQAVTLPLEQVAVRGERALWLRGEARPYFDAQGIGVLWTSQDASEERGLAQQLDSLLDDSGVMMAVLDPQGQVQNASSALMALGSAGGQAQNTLLGAAFWDWPSWPPESRERLRALVAQAATGEAASAEVCTARGNVLQISVHGDVQGAGPEDPSAGTGMLIAECHDLSALRELQEQAAMQRSLISEILARSSEATVIVNSGGKVTLANEEAANLLGIEGSRLTGAGLGRLIRDLGVQLYDSDMTLLDYSDWARETMPTDQELVLVNAAGVQRTVRLGVSLLPSLEGQRPGLMLTMRDVTAMRRMEARLRHDTLHDALTGLLNRNGLRSRLQSLGPDAHVSLLALDISGFSALTAALGRIASDALLVHLAARLVDWRPNLLAARLNSNVFVLGVTGQSDKDTLEGSLRELQHHLRTPLRLSGRDLPLNFHVGATGGLVGRDADALLGQAETALSYVKHERQGADRQGVGAVYQEAMRAEVARDFRLESELPGALSQGQLRLTYQPLVSLNPVEGPVVVAAEALLRWHHPELGVLAPPVFLPLAARSALISDIGEWVVGQALAARTQWQAAHPGLRVSVNLSLDELLRQDNLERLFPLMEEHGPPDFELSAGSLIDYSERTLGLLERLHALGARILVDDFGDGASSLTSLERFPISGIKLHPSFVARLQNPRAFKLLEATTTLARSLALSVTAVGVETREQLALLRQAGVGAAQGYIFAAPMAADALDTFRAPDLD</sequence>
<organism evidence="5 6">
    <name type="scientific">Deinococcus aquiradiocola</name>
    <dbReference type="NCBI Taxonomy" id="393059"/>
    <lineage>
        <taxon>Bacteria</taxon>
        <taxon>Thermotogati</taxon>
        <taxon>Deinococcota</taxon>
        <taxon>Deinococci</taxon>
        <taxon>Deinococcales</taxon>
        <taxon>Deinococcaceae</taxon>
        <taxon>Deinococcus</taxon>
    </lineage>
</organism>
<dbReference type="NCBIfam" id="TIGR00229">
    <property type="entry name" value="sensory_box"/>
    <property type="match status" value="1"/>
</dbReference>
<reference evidence="5" key="2">
    <citation type="submission" date="2020-09" db="EMBL/GenBank/DDBJ databases">
        <authorList>
            <person name="Sun Q."/>
            <person name="Ohkuma M."/>
        </authorList>
    </citation>
    <scope>NUCLEOTIDE SEQUENCE</scope>
    <source>
        <strain evidence="5">JCM 14371</strain>
    </source>
</reference>
<gene>
    <name evidence="5" type="ORF">GCM10008939_18500</name>
</gene>
<evidence type="ECO:0000259" key="3">
    <source>
        <dbReference type="PROSITE" id="PS50883"/>
    </source>
</evidence>
<evidence type="ECO:0000313" key="6">
    <source>
        <dbReference type="Proteomes" id="UP000635726"/>
    </source>
</evidence>
<dbReference type="Pfam" id="PF24820">
    <property type="entry name" value="Diguanyl_cycl_sensor"/>
    <property type="match status" value="1"/>
</dbReference>
<dbReference type="SMART" id="SM00091">
    <property type="entry name" value="PAS"/>
    <property type="match status" value="3"/>
</dbReference>
<dbReference type="PROSITE" id="PS50112">
    <property type="entry name" value="PAS"/>
    <property type="match status" value="1"/>
</dbReference>
<dbReference type="InterPro" id="IPR001633">
    <property type="entry name" value="EAL_dom"/>
</dbReference>
<dbReference type="InterPro" id="IPR000700">
    <property type="entry name" value="PAS-assoc_C"/>
</dbReference>
<reference evidence="5" key="1">
    <citation type="journal article" date="2014" name="Int. J. Syst. Evol. Microbiol.">
        <title>Complete genome sequence of Corynebacterium casei LMG S-19264T (=DSM 44701T), isolated from a smear-ripened cheese.</title>
        <authorList>
            <consortium name="US DOE Joint Genome Institute (JGI-PGF)"/>
            <person name="Walter F."/>
            <person name="Albersmeier A."/>
            <person name="Kalinowski J."/>
            <person name="Ruckert C."/>
        </authorList>
    </citation>
    <scope>NUCLEOTIDE SEQUENCE</scope>
    <source>
        <strain evidence="5">JCM 14371</strain>
    </source>
</reference>
<protein>
    <submittedName>
        <fullName evidence="5">GGDEF domain-containing protein</fullName>
    </submittedName>
</protein>
<dbReference type="PROSITE" id="PS50883">
    <property type="entry name" value="EAL"/>
    <property type="match status" value="1"/>
</dbReference>
<evidence type="ECO:0000259" key="2">
    <source>
        <dbReference type="PROSITE" id="PS50113"/>
    </source>
</evidence>
<dbReference type="Gene3D" id="3.30.70.270">
    <property type="match status" value="1"/>
</dbReference>
<dbReference type="InterPro" id="IPR035965">
    <property type="entry name" value="PAS-like_dom_sf"/>
</dbReference>
<accession>A0A917UQ44</accession>
<dbReference type="InterPro" id="IPR029787">
    <property type="entry name" value="Nucleotide_cyclase"/>
</dbReference>
<dbReference type="Proteomes" id="UP000635726">
    <property type="component" value="Unassembled WGS sequence"/>
</dbReference>
<dbReference type="PROSITE" id="PS50113">
    <property type="entry name" value="PAC"/>
    <property type="match status" value="1"/>
</dbReference>
<dbReference type="EMBL" id="BMOE01000005">
    <property type="protein sequence ID" value="GGJ74468.1"/>
    <property type="molecule type" value="Genomic_DNA"/>
</dbReference>
<name>A0A917UQ44_9DEIO</name>
<comment type="caution">
    <text evidence="5">The sequence shown here is derived from an EMBL/GenBank/DDBJ whole genome shotgun (WGS) entry which is preliminary data.</text>
</comment>
<dbReference type="InterPro" id="IPR035919">
    <property type="entry name" value="EAL_sf"/>
</dbReference>
<dbReference type="SUPFAM" id="SSF55785">
    <property type="entry name" value="PYP-like sensor domain (PAS domain)"/>
    <property type="match status" value="2"/>
</dbReference>
<dbReference type="PANTHER" id="PTHR44757:SF2">
    <property type="entry name" value="BIOFILM ARCHITECTURE MAINTENANCE PROTEIN MBAA"/>
    <property type="match status" value="1"/>
</dbReference>
<feature type="domain" description="PAC" evidence="2">
    <location>
        <begin position="430"/>
        <end position="482"/>
    </location>
</feature>
<proteinExistence type="predicted"/>
<dbReference type="CDD" id="cd00130">
    <property type="entry name" value="PAS"/>
    <property type="match status" value="1"/>
</dbReference>
<dbReference type="SUPFAM" id="SSF55073">
    <property type="entry name" value="Nucleotide cyclase"/>
    <property type="match status" value="1"/>
</dbReference>
<keyword evidence="6" id="KW-1185">Reference proteome</keyword>
<dbReference type="Gene3D" id="3.30.450.20">
    <property type="entry name" value="PAS domain"/>
    <property type="match status" value="2"/>
</dbReference>
<dbReference type="InterPro" id="IPR000014">
    <property type="entry name" value="PAS"/>
</dbReference>
<dbReference type="Pfam" id="PF00990">
    <property type="entry name" value="GGDEF"/>
    <property type="match status" value="1"/>
</dbReference>
<evidence type="ECO:0000313" key="5">
    <source>
        <dbReference type="EMBL" id="GGJ74468.1"/>
    </source>
</evidence>
<evidence type="ECO:0000259" key="1">
    <source>
        <dbReference type="PROSITE" id="PS50112"/>
    </source>
</evidence>
<feature type="domain" description="PAS" evidence="1">
    <location>
        <begin position="352"/>
        <end position="396"/>
    </location>
</feature>
<dbReference type="AlphaFoldDB" id="A0A917UQ44"/>
<dbReference type="SMART" id="SM00267">
    <property type="entry name" value="GGDEF"/>
    <property type="match status" value="1"/>
</dbReference>
<dbReference type="PROSITE" id="PS50887">
    <property type="entry name" value="GGDEF"/>
    <property type="match status" value="1"/>
</dbReference>
<dbReference type="SMART" id="SM00052">
    <property type="entry name" value="EAL"/>
    <property type="match status" value="1"/>
</dbReference>
<dbReference type="Gene3D" id="3.20.20.450">
    <property type="entry name" value="EAL domain"/>
    <property type="match status" value="1"/>
</dbReference>
<feature type="domain" description="GGDEF" evidence="4">
    <location>
        <begin position="509"/>
        <end position="642"/>
    </location>
</feature>
<dbReference type="CDD" id="cd01948">
    <property type="entry name" value="EAL"/>
    <property type="match status" value="1"/>
</dbReference>
<dbReference type="Pfam" id="PF08448">
    <property type="entry name" value="PAS_4"/>
    <property type="match status" value="2"/>
</dbReference>
<dbReference type="PANTHER" id="PTHR44757">
    <property type="entry name" value="DIGUANYLATE CYCLASE DGCP"/>
    <property type="match status" value="1"/>
</dbReference>
<dbReference type="InterPro" id="IPR059127">
    <property type="entry name" value="Diguanyl_cycl_sensor_dom"/>
</dbReference>
<dbReference type="InterPro" id="IPR043128">
    <property type="entry name" value="Rev_trsase/Diguanyl_cyclase"/>
</dbReference>
<dbReference type="SUPFAM" id="SSF141868">
    <property type="entry name" value="EAL domain-like"/>
    <property type="match status" value="1"/>
</dbReference>
<dbReference type="CDD" id="cd01949">
    <property type="entry name" value="GGDEF"/>
    <property type="match status" value="1"/>
</dbReference>
<dbReference type="InterPro" id="IPR013656">
    <property type="entry name" value="PAS_4"/>
</dbReference>
<feature type="domain" description="EAL" evidence="3">
    <location>
        <begin position="654"/>
        <end position="905"/>
    </location>
</feature>
<dbReference type="RefSeq" id="WP_188962647.1">
    <property type="nucleotide sequence ID" value="NZ_BMOE01000005.1"/>
</dbReference>